<dbReference type="AlphaFoldDB" id="A0A518B1M7"/>
<organism evidence="1 2">
    <name type="scientific">Kolteria novifilia</name>
    <dbReference type="NCBI Taxonomy" id="2527975"/>
    <lineage>
        <taxon>Bacteria</taxon>
        <taxon>Pseudomonadati</taxon>
        <taxon>Planctomycetota</taxon>
        <taxon>Planctomycetia</taxon>
        <taxon>Kolteriales</taxon>
        <taxon>Kolteriaceae</taxon>
        <taxon>Kolteria</taxon>
    </lineage>
</organism>
<dbReference type="KEGG" id="knv:Pan216_17050"/>
<dbReference type="Proteomes" id="UP000317093">
    <property type="component" value="Chromosome"/>
</dbReference>
<name>A0A518B1M7_9BACT</name>
<sequence>MTLSASPNVGTEIKCHANVTAAGWHRRARRDGAGGGNKVL</sequence>
<keyword evidence="2" id="KW-1185">Reference proteome</keyword>
<protein>
    <submittedName>
        <fullName evidence="1">Uncharacterized protein</fullName>
    </submittedName>
</protein>
<reference evidence="1 2" key="1">
    <citation type="submission" date="2019-02" db="EMBL/GenBank/DDBJ databases">
        <title>Deep-cultivation of Planctomycetes and their phenomic and genomic characterization uncovers novel biology.</title>
        <authorList>
            <person name="Wiegand S."/>
            <person name="Jogler M."/>
            <person name="Boedeker C."/>
            <person name="Pinto D."/>
            <person name="Vollmers J."/>
            <person name="Rivas-Marin E."/>
            <person name="Kohn T."/>
            <person name="Peeters S.H."/>
            <person name="Heuer A."/>
            <person name="Rast P."/>
            <person name="Oberbeckmann S."/>
            <person name="Bunk B."/>
            <person name="Jeske O."/>
            <person name="Meyerdierks A."/>
            <person name="Storesund J.E."/>
            <person name="Kallscheuer N."/>
            <person name="Luecker S."/>
            <person name="Lage O.M."/>
            <person name="Pohl T."/>
            <person name="Merkel B.J."/>
            <person name="Hornburger P."/>
            <person name="Mueller R.-W."/>
            <person name="Bruemmer F."/>
            <person name="Labrenz M."/>
            <person name="Spormann A.M."/>
            <person name="Op den Camp H."/>
            <person name="Overmann J."/>
            <person name="Amann R."/>
            <person name="Jetten M.S.M."/>
            <person name="Mascher T."/>
            <person name="Medema M.H."/>
            <person name="Devos D.P."/>
            <person name="Kaster A.-K."/>
            <person name="Ovreas L."/>
            <person name="Rohde M."/>
            <person name="Galperin M.Y."/>
            <person name="Jogler C."/>
        </authorList>
    </citation>
    <scope>NUCLEOTIDE SEQUENCE [LARGE SCALE GENOMIC DNA]</scope>
    <source>
        <strain evidence="1 2">Pan216</strain>
    </source>
</reference>
<evidence type="ECO:0000313" key="1">
    <source>
        <dbReference type="EMBL" id="QDU60852.1"/>
    </source>
</evidence>
<proteinExistence type="predicted"/>
<evidence type="ECO:0000313" key="2">
    <source>
        <dbReference type="Proteomes" id="UP000317093"/>
    </source>
</evidence>
<dbReference type="EMBL" id="CP036279">
    <property type="protein sequence ID" value="QDU60852.1"/>
    <property type="molecule type" value="Genomic_DNA"/>
</dbReference>
<gene>
    <name evidence="1" type="ORF">Pan216_17050</name>
</gene>
<accession>A0A518B1M7</accession>